<organism evidence="1 2">
    <name type="scientific">Hyalomma asiaticum</name>
    <name type="common">Tick</name>
    <dbReference type="NCBI Taxonomy" id="266040"/>
    <lineage>
        <taxon>Eukaryota</taxon>
        <taxon>Metazoa</taxon>
        <taxon>Ecdysozoa</taxon>
        <taxon>Arthropoda</taxon>
        <taxon>Chelicerata</taxon>
        <taxon>Arachnida</taxon>
        <taxon>Acari</taxon>
        <taxon>Parasitiformes</taxon>
        <taxon>Ixodida</taxon>
        <taxon>Ixodoidea</taxon>
        <taxon>Ixodidae</taxon>
        <taxon>Hyalomminae</taxon>
        <taxon>Hyalomma</taxon>
    </lineage>
</organism>
<sequence>MASRQIVLLTAFLVGVPVFRTMSTPTEMGRVDYTGAIDDERGQMRSATHPTEESPRFESFLTYTELKDALEGYAKDYDHVTYTTIGKSYEGRDLIAAHLATRYEDDEEIRHLVSTYEWRIHPVVNPDGYHYTHTVDRFWRKTLSKNNASSALCRGADANRNFDTREFCRTFHGQPSSSDPCSITYCGSGPFSEPETRAIRDAVMAIRKRTKFFFDMHSYGTMWMFPYGYTGTRVPEYDQLLKISRKASAAIERVQGSVYRVGSMYETAYPISGGSADWAYDTAGVKKSFSIELQPKSSIFGVDFGFLFPSKRILPTAKEAWEGIKAAVLF</sequence>
<dbReference type="EMBL" id="CM023490">
    <property type="protein sequence ID" value="KAH6942833.1"/>
    <property type="molecule type" value="Genomic_DNA"/>
</dbReference>
<dbReference type="Proteomes" id="UP000821845">
    <property type="component" value="Chromosome 10"/>
</dbReference>
<evidence type="ECO:0000313" key="2">
    <source>
        <dbReference type="Proteomes" id="UP000821845"/>
    </source>
</evidence>
<reference evidence="1" key="1">
    <citation type="submission" date="2020-05" db="EMBL/GenBank/DDBJ databases">
        <title>Large-scale comparative analyses of tick genomes elucidate their genetic diversity and vector capacities.</title>
        <authorList>
            <person name="Jia N."/>
            <person name="Wang J."/>
            <person name="Shi W."/>
            <person name="Du L."/>
            <person name="Sun Y."/>
            <person name="Zhan W."/>
            <person name="Jiang J."/>
            <person name="Wang Q."/>
            <person name="Zhang B."/>
            <person name="Ji P."/>
            <person name="Sakyi L.B."/>
            <person name="Cui X."/>
            <person name="Yuan T."/>
            <person name="Jiang B."/>
            <person name="Yang W."/>
            <person name="Lam T.T.-Y."/>
            <person name="Chang Q."/>
            <person name="Ding S."/>
            <person name="Wang X."/>
            <person name="Zhu J."/>
            <person name="Ruan X."/>
            <person name="Zhao L."/>
            <person name="Wei J."/>
            <person name="Que T."/>
            <person name="Du C."/>
            <person name="Cheng J."/>
            <person name="Dai P."/>
            <person name="Han X."/>
            <person name="Huang E."/>
            <person name="Gao Y."/>
            <person name="Liu J."/>
            <person name="Shao H."/>
            <person name="Ye R."/>
            <person name="Li L."/>
            <person name="Wei W."/>
            <person name="Wang X."/>
            <person name="Wang C."/>
            <person name="Yang T."/>
            <person name="Huo Q."/>
            <person name="Li W."/>
            <person name="Guo W."/>
            <person name="Chen H."/>
            <person name="Zhou L."/>
            <person name="Ni X."/>
            <person name="Tian J."/>
            <person name="Zhou Y."/>
            <person name="Sheng Y."/>
            <person name="Liu T."/>
            <person name="Pan Y."/>
            <person name="Xia L."/>
            <person name="Li J."/>
            <person name="Zhao F."/>
            <person name="Cao W."/>
        </authorList>
    </citation>
    <scope>NUCLEOTIDE SEQUENCE</scope>
    <source>
        <strain evidence="1">Hyas-2018</strain>
    </source>
</reference>
<protein>
    <submittedName>
        <fullName evidence="1">Uncharacterized protein</fullName>
    </submittedName>
</protein>
<comment type="caution">
    <text evidence="1">The sequence shown here is derived from an EMBL/GenBank/DDBJ whole genome shotgun (WGS) entry which is preliminary data.</text>
</comment>
<name>A0ACB7T7B8_HYAAI</name>
<keyword evidence="2" id="KW-1185">Reference proteome</keyword>
<proteinExistence type="predicted"/>
<evidence type="ECO:0000313" key="1">
    <source>
        <dbReference type="EMBL" id="KAH6942833.1"/>
    </source>
</evidence>
<accession>A0ACB7T7B8</accession>
<gene>
    <name evidence="1" type="ORF">HPB50_010780</name>
</gene>